<dbReference type="PANTHER" id="PTHR21294:SF17">
    <property type="entry name" value="PROTEIN FIXA"/>
    <property type="match status" value="1"/>
</dbReference>
<dbReference type="Gene3D" id="3.40.50.620">
    <property type="entry name" value="HUPs"/>
    <property type="match status" value="1"/>
</dbReference>
<reference evidence="4" key="1">
    <citation type="journal article" date="2018" name="Sci. Rep.">
        <title>Lignite coal burning seam in the remote Altai Mountains harbors a hydrogen-driven thermophilic microbial community.</title>
        <authorList>
            <person name="Kadnikov V.V."/>
            <person name="Mardanov A.V."/>
            <person name="Ivasenko D.A."/>
            <person name="Antsiferov D.V."/>
            <person name="Beletsky A.V."/>
            <person name="Karnachuk O.V."/>
            <person name="Ravin N.V."/>
        </authorList>
    </citation>
    <scope>NUCLEOTIDE SEQUENCE [LARGE SCALE GENOMIC DNA]</scope>
</reference>
<dbReference type="InterPro" id="IPR033948">
    <property type="entry name" value="ETF_beta_N"/>
</dbReference>
<accession>A0A2R6XZZ0</accession>
<dbReference type="PANTHER" id="PTHR21294">
    <property type="entry name" value="ELECTRON TRANSFER FLAVOPROTEIN BETA-SUBUNIT"/>
    <property type="match status" value="1"/>
</dbReference>
<dbReference type="SUPFAM" id="SSF52402">
    <property type="entry name" value="Adenine nucleotide alpha hydrolases-like"/>
    <property type="match status" value="1"/>
</dbReference>
<dbReference type="EMBL" id="PEBX01000055">
    <property type="protein sequence ID" value="PTQ55989.1"/>
    <property type="molecule type" value="Genomic_DNA"/>
</dbReference>
<dbReference type="Proteomes" id="UP000244338">
    <property type="component" value="Unassembled WGS sequence"/>
</dbReference>
<dbReference type="CDD" id="cd01714">
    <property type="entry name" value="ETF_beta"/>
    <property type="match status" value="1"/>
</dbReference>
<evidence type="ECO:0000313" key="4">
    <source>
        <dbReference type="Proteomes" id="UP000244338"/>
    </source>
</evidence>
<sequence>MHTLVLVKQVPDTKNAKLHPVTYTIDRSSTVNITNPSDLHAVEAAVRLKETYGGIVSSLSMGPPSAVETIRETIQMGVDHGFMISDRAFAGADTLATAYALSIAAQKIERTVSPLDLIITGKMTIDGDTGQVGPGVARRLGWYVLTNVVDIVEVQLKDRLMTVRRQNNSGYEVVRTPLPALLAVDPSINKPRRASMPNMVRAARYQPTIWSANDLEGVDRSKLGLKGSPTIVRKVFPPPKPEGGERVEGSLEDQVKFLTKILLERPEWIKTREKV</sequence>
<dbReference type="SMART" id="SM00893">
    <property type="entry name" value="ETF"/>
    <property type="match status" value="1"/>
</dbReference>
<dbReference type="AlphaFoldDB" id="A0A2R6XZZ0"/>
<proteinExistence type="predicted"/>
<dbReference type="InterPro" id="IPR014730">
    <property type="entry name" value="ETF_a/b_N"/>
</dbReference>
<dbReference type="InterPro" id="IPR012255">
    <property type="entry name" value="ETF_b"/>
</dbReference>
<dbReference type="InterPro" id="IPR014729">
    <property type="entry name" value="Rossmann-like_a/b/a_fold"/>
</dbReference>
<organism evidence="3 4">
    <name type="scientific">Candidatus Carbonibacillus altaicus</name>
    <dbReference type="NCBI Taxonomy" id="2163959"/>
    <lineage>
        <taxon>Bacteria</taxon>
        <taxon>Bacillati</taxon>
        <taxon>Bacillota</taxon>
        <taxon>Bacilli</taxon>
        <taxon>Bacillales</taxon>
        <taxon>Candidatus Carbonibacillus</taxon>
    </lineage>
</organism>
<dbReference type="Pfam" id="PF01012">
    <property type="entry name" value="ETF"/>
    <property type="match status" value="1"/>
</dbReference>
<name>A0A2R6XZZ0_9BACL</name>
<protein>
    <recommendedName>
        <fullName evidence="1">Electron transfer flavoprotein small subunit</fullName>
    </recommendedName>
</protein>
<gene>
    <name evidence="3" type="ORF">BSOLF_1057</name>
</gene>
<dbReference type="PIRSF" id="PIRSF000090">
    <property type="entry name" value="Beta-ETF"/>
    <property type="match status" value="1"/>
</dbReference>
<feature type="domain" description="Electron transfer flavoprotein alpha/beta-subunit N-terminal" evidence="2">
    <location>
        <begin position="22"/>
        <end position="219"/>
    </location>
</feature>
<evidence type="ECO:0000313" key="3">
    <source>
        <dbReference type="EMBL" id="PTQ55989.1"/>
    </source>
</evidence>
<evidence type="ECO:0000256" key="1">
    <source>
        <dbReference type="ARBA" id="ARBA00042002"/>
    </source>
</evidence>
<evidence type="ECO:0000259" key="2">
    <source>
        <dbReference type="SMART" id="SM00893"/>
    </source>
</evidence>
<comment type="caution">
    <text evidence="3">The sequence shown here is derived from an EMBL/GenBank/DDBJ whole genome shotgun (WGS) entry which is preliminary data.</text>
</comment>
<dbReference type="GO" id="GO:0009055">
    <property type="term" value="F:electron transfer activity"/>
    <property type="evidence" value="ECO:0007669"/>
    <property type="project" value="InterPro"/>
</dbReference>